<comment type="caution">
    <text evidence="1">The sequence shown here is derived from an EMBL/GenBank/DDBJ whole genome shotgun (WGS) entry which is preliminary data.</text>
</comment>
<name>A0A0W0FG59_MONRR</name>
<dbReference type="AlphaFoldDB" id="A0A0W0FG59"/>
<sequence>MEEALTVLEEGRGYSFHGPDTLPITVTFAFVKGSQKIQVFVCRESVVDVILQLHCYDESHQPFACLLFVPEGHFQGPPYSQNGLRRDVP</sequence>
<protein>
    <submittedName>
        <fullName evidence="1">Uncharacterized protein</fullName>
    </submittedName>
</protein>
<proteinExistence type="predicted"/>
<organism evidence="1 2">
    <name type="scientific">Moniliophthora roreri</name>
    <name type="common">Frosty pod rot fungus</name>
    <name type="synonym">Monilia roreri</name>
    <dbReference type="NCBI Taxonomy" id="221103"/>
    <lineage>
        <taxon>Eukaryota</taxon>
        <taxon>Fungi</taxon>
        <taxon>Dikarya</taxon>
        <taxon>Basidiomycota</taxon>
        <taxon>Agaricomycotina</taxon>
        <taxon>Agaricomycetes</taxon>
        <taxon>Agaricomycetidae</taxon>
        <taxon>Agaricales</taxon>
        <taxon>Marasmiineae</taxon>
        <taxon>Marasmiaceae</taxon>
        <taxon>Moniliophthora</taxon>
    </lineage>
</organism>
<evidence type="ECO:0000313" key="2">
    <source>
        <dbReference type="Proteomes" id="UP000054988"/>
    </source>
</evidence>
<evidence type="ECO:0000313" key="1">
    <source>
        <dbReference type="EMBL" id="KTB35324.1"/>
    </source>
</evidence>
<dbReference type="EMBL" id="LATX01001991">
    <property type="protein sequence ID" value="KTB35324.1"/>
    <property type="molecule type" value="Genomic_DNA"/>
</dbReference>
<gene>
    <name evidence="1" type="ORF">WG66_12110</name>
</gene>
<accession>A0A0W0FG59</accession>
<dbReference type="Proteomes" id="UP000054988">
    <property type="component" value="Unassembled WGS sequence"/>
</dbReference>
<reference evidence="1 2" key="1">
    <citation type="submission" date="2015-12" db="EMBL/GenBank/DDBJ databases">
        <title>Draft genome sequence of Moniliophthora roreri, the causal agent of frosty pod rot of cacao.</title>
        <authorList>
            <person name="Aime M.C."/>
            <person name="Diaz-Valderrama J.R."/>
            <person name="Kijpornyongpan T."/>
            <person name="Phillips-Mora W."/>
        </authorList>
    </citation>
    <scope>NUCLEOTIDE SEQUENCE [LARGE SCALE GENOMIC DNA]</scope>
    <source>
        <strain evidence="1 2">MCA 2952</strain>
    </source>
</reference>